<name>A0A8J2WKD1_9CRUS</name>
<accession>A0A8J2WKD1</accession>
<dbReference type="OrthoDB" id="6583552at2759"/>
<evidence type="ECO:0000313" key="5">
    <source>
        <dbReference type="EMBL" id="CAH0107953.1"/>
    </source>
</evidence>
<dbReference type="GO" id="GO:0043139">
    <property type="term" value="F:5'-3' DNA helicase activity"/>
    <property type="evidence" value="ECO:0007669"/>
    <property type="project" value="UniProtKB-EC"/>
</dbReference>
<evidence type="ECO:0000256" key="2">
    <source>
        <dbReference type="SAM" id="SignalP"/>
    </source>
</evidence>
<comment type="similarity">
    <text evidence="1">Belongs to the helicase family.</text>
</comment>
<comment type="caution">
    <text evidence="5">The sequence shown here is derived from an EMBL/GenBank/DDBJ whole genome shotgun (WGS) entry which is preliminary data.</text>
</comment>
<keyword evidence="6" id="KW-1185">Reference proteome</keyword>
<organism evidence="5 6">
    <name type="scientific">Daphnia galeata</name>
    <dbReference type="NCBI Taxonomy" id="27404"/>
    <lineage>
        <taxon>Eukaryota</taxon>
        <taxon>Metazoa</taxon>
        <taxon>Ecdysozoa</taxon>
        <taxon>Arthropoda</taxon>
        <taxon>Crustacea</taxon>
        <taxon>Branchiopoda</taxon>
        <taxon>Diplostraca</taxon>
        <taxon>Cladocera</taxon>
        <taxon>Anomopoda</taxon>
        <taxon>Daphniidae</taxon>
        <taxon>Daphnia</taxon>
    </lineage>
</organism>
<evidence type="ECO:0000259" key="3">
    <source>
        <dbReference type="Pfam" id="PF05970"/>
    </source>
</evidence>
<keyword evidence="1" id="KW-0547">Nucleotide-binding</keyword>
<keyword evidence="2" id="KW-0732">Signal</keyword>
<dbReference type="GO" id="GO:0000723">
    <property type="term" value="P:telomere maintenance"/>
    <property type="evidence" value="ECO:0007669"/>
    <property type="project" value="InterPro"/>
</dbReference>
<dbReference type="SUPFAM" id="SSF52540">
    <property type="entry name" value="P-loop containing nucleoside triphosphate hydrolases"/>
    <property type="match status" value="2"/>
</dbReference>
<evidence type="ECO:0000259" key="4">
    <source>
        <dbReference type="Pfam" id="PF21530"/>
    </source>
</evidence>
<dbReference type="Gene3D" id="3.40.50.300">
    <property type="entry name" value="P-loop containing nucleotide triphosphate hydrolases"/>
    <property type="match status" value="2"/>
</dbReference>
<dbReference type="GO" id="GO:0016787">
    <property type="term" value="F:hydrolase activity"/>
    <property type="evidence" value="ECO:0007669"/>
    <property type="project" value="UniProtKB-KW"/>
</dbReference>
<feature type="signal peptide" evidence="2">
    <location>
        <begin position="1"/>
        <end position="20"/>
    </location>
</feature>
<gene>
    <name evidence="5" type="ORF">DGAL_LOCUS11294</name>
</gene>
<dbReference type="InterPro" id="IPR049163">
    <property type="entry name" value="Pif1-like_2B_dom"/>
</dbReference>
<dbReference type="GO" id="GO:0006281">
    <property type="term" value="P:DNA repair"/>
    <property type="evidence" value="ECO:0007669"/>
    <property type="project" value="UniProtKB-KW"/>
</dbReference>
<comment type="cofactor">
    <cofactor evidence="1">
        <name>Mg(2+)</name>
        <dbReference type="ChEBI" id="CHEBI:18420"/>
    </cofactor>
</comment>
<dbReference type="AlphaFoldDB" id="A0A8J2WKD1"/>
<dbReference type="InterPro" id="IPR027417">
    <property type="entry name" value="P-loop_NTPase"/>
</dbReference>
<keyword evidence="1" id="KW-0234">DNA repair</keyword>
<feature type="domain" description="DNA helicase Pif1-like 2B" evidence="4">
    <location>
        <begin position="498"/>
        <end position="544"/>
    </location>
</feature>
<dbReference type="Proteomes" id="UP000789390">
    <property type="component" value="Unassembled WGS sequence"/>
</dbReference>
<dbReference type="GO" id="GO:0006310">
    <property type="term" value="P:DNA recombination"/>
    <property type="evidence" value="ECO:0007669"/>
    <property type="project" value="UniProtKB-KW"/>
</dbReference>
<comment type="catalytic activity">
    <reaction evidence="1">
        <text>ATP + H2O = ADP + phosphate + H(+)</text>
        <dbReference type="Rhea" id="RHEA:13065"/>
        <dbReference type="ChEBI" id="CHEBI:15377"/>
        <dbReference type="ChEBI" id="CHEBI:15378"/>
        <dbReference type="ChEBI" id="CHEBI:30616"/>
        <dbReference type="ChEBI" id="CHEBI:43474"/>
        <dbReference type="ChEBI" id="CHEBI:456216"/>
        <dbReference type="EC" id="5.6.2.3"/>
    </reaction>
</comment>
<dbReference type="CDD" id="cd18809">
    <property type="entry name" value="SF1_C_RecD"/>
    <property type="match status" value="1"/>
</dbReference>
<reference evidence="5" key="1">
    <citation type="submission" date="2021-11" db="EMBL/GenBank/DDBJ databases">
        <authorList>
            <person name="Schell T."/>
        </authorList>
    </citation>
    <scope>NUCLEOTIDE SEQUENCE</scope>
    <source>
        <strain evidence="5">M5</strain>
    </source>
</reference>
<dbReference type="GO" id="GO:0005524">
    <property type="term" value="F:ATP binding"/>
    <property type="evidence" value="ECO:0007669"/>
    <property type="project" value="UniProtKB-KW"/>
</dbReference>
<dbReference type="PANTHER" id="PTHR10492:SF57">
    <property type="entry name" value="ATP-DEPENDENT DNA HELICASE"/>
    <property type="match status" value="1"/>
</dbReference>
<evidence type="ECO:0000313" key="6">
    <source>
        <dbReference type="Proteomes" id="UP000789390"/>
    </source>
</evidence>
<dbReference type="Pfam" id="PF21530">
    <property type="entry name" value="Pif1_2B_dom"/>
    <property type="match status" value="1"/>
</dbReference>
<keyword evidence="1" id="KW-0233">DNA recombination</keyword>
<feature type="chain" id="PRO_5035307555" description="ATP-dependent DNA helicase" evidence="2">
    <location>
        <begin position="21"/>
        <end position="677"/>
    </location>
</feature>
<dbReference type="Pfam" id="PF05970">
    <property type="entry name" value="PIF1"/>
    <property type="match status" value="1"/>
</dbReference>
<dbReference type="InterPro" id="IPR010285">
    <property type="entry name" value="DNA_helicase_pif1-like_DEAD"/>
</dbReference>
<dbReference type="FunFam" id="3.40.50.300:FF:002884">
    <property type="entry name" value="ATP-dependent DNA helicase"/>
    <property type="match status" value="1"/>
</dbReference>
<proteinExistence type="inferred from homology"/>
<dbReference type="EMBL" id="CAKKLH010000280">
    <property type="protein sequence ID" value="CAH0107953.1"/>
    <property type="molecule type" value="Genomic_DNA"/>
</dbReference>
<feature type="domain" description="DNA helicase Pif1-like DEAD-box helicase" evidence="3">
    <location>
        <begin position="195"/>
        <end position="404"/>
    </location>
</feature>
<dbReference type="PANTHER" id="PTHR10492">
    <property type="match status" value="1"/>
</dbReference>
<keyword evidence="1" id="KW-0347">Helicase</keyword>
<protein>
    <recommendedName>
        <fullName evidence="1">ATP-dependent DNA helicase</fullName>
        <ecNumber evidence="1">5.6.2.3</ecNumber>
    </recommendedName>
</protein>
<dbReference type="EC" id="5.6.2.3" evidence="1"/>
<keyword evidence="1" id="KW-0067">ATP-binding</keyword>
<sequence>MTLSICFLSCLSLFFHLSCSVFSVTHSSHQKSSEVIGRLYTVPKALNIYKQSTGVEYPTFKLAAIALNLLEDDRVWESTMTEAATYQMPHELRQLFVDICLYCNPANPLHLLESNMNHLMEDFIRRGHAENVSRNLALKWIQDKLRLNNQTIEDLSLPVLDFHLIHQLIQEQLNETDENTRQEQRLMGEMMATQFNEGQRSVFDQIMASINNVDNTVPRLYFLDGPGGTGKSFLNNSIITVLQGQGKNVIAVASTGIASTLLIGGATYHSAFKLYPPITETTRSRIEAGSYAAELIRRADIIISDEATMKLNLALDAINELLQTTMKNNLPYGGKVLLLGGDFRQCLPVVKHGNRVQVTEACIINNRTWPLFKQIRLVQNMRTVPGSQEFANWLINLGNGTRPQTPKLNDPDLIEIPPDFLHMDTNMIEHVFGHPTQLLDEGVSEQISNRAILCPKNEDCRVINNNIVSKMPGPLKVYKSIDTMDSEDPEEIANYLAEILNTFDVSGLPPHQLNLKVGAIVILLKNIDSRHGLCNGTRLLIKNLTENVIVATIATRKHKDRTVFVPRMSMSPTDSDLPFKLKRLQFPVILAFAMTINKSQGQTFDRVCIYLPEPVFSHGQLYVAFSRATSREGVKVQIKETDKQGHLLKNLPGATEDEKKKVFTKNIVYKEVLLTTL</sequence>
<keyword evidence="1" id="KW-0227">DNA damage</keyword>
<keyword evidence="1" id="KW-0378">Hydrolase</keyword>
<evidence type="ECO:0000256" key="1">
    <source>
        <dbReference type="RuleBase" id="RU363044"/>
    </source>
</evidence>